<proteinExistence type="predicted"/>
<evidence type="ECO:0000256" key="6">
    <source>
        <dbReference type="PROSITE-ProRule" id="PRU00169"/>
    </source>
</evidence>
<dbReference type="Gene3D" id="3.40.50.2300">
    <property type="match status" value="1"/>
</dbReference>
<keyword evidence="1 6" id="KW-0597">Phosphoprotein</keyword>
<evidence type="ECO:0000259" key="9">
    <source>
        <dbReference type="PROSITE" id="PS51755"/>
    </source>
</evidence>
<reference evidence="10" key="1">
    <citation type="submission" date="2021-08" db="EMBL/GenBank/DDBJ databases">
        <authorList>
            <person name="Stevens D.C."/>
        </authorList>
    </citation>
    <scope>NUCLEOTIDE SEQUENCE</scope>
    <source>
        <strain evidence="10">DSM 53165</strain>
    </source>
</reference>
<dbReference type="RefSeq" id="WP_224194127.1">
    <property type="nucleotide sequence ID" value="NZ_JAIRAU010000031.1"/>
</dbReference>
<dbReference type="InterPro" id="IPR001867">
    <property type="entry name" value="OmpR/PhoB-type_DNA-bd"/>
</dbReference>
<keyword evidence="5" id="KW-0804">Transcription</keyword>
<dbReference type="Gene3D" id="1.10.10.10">
    <property type="entry name" value="Winged helix-like DNA-binding domain superfamily/Winged helix DNA-binding domain"/>
    <property type="match status" value="1"/>
</dbReference>
<evidence type="ECO:0000256" key="7">
    <source>
        <dbReference type="PROSITE-ProRule" id="PRU01091"/>
    </source>
</evidence>
<sequence length="222" mass="24221">MRILLIEDNERLVRALQQGLSEEDVAVAHAATAAAAREQAHAAGLDAIVLDLGLPDMDGMDLLRALRDERLHIPVLVLTARDAVESRVAALDAGADDYLIKPFAFAELLARLRALTRRAGGPRWAAVTEGEVTLDDEFGVRSGATRVVLTPREHAILAYLLRRRDEVVPRVDILREVFGYTHDPGTNAIDVHLAHMRRKLADLPLALDTVRGAGVRARVTAA</sequence>
<keyword evidence="2" id="KW-0902">Two-component regulatory system</keyword>
<dbReference type="InterPro" id="IPR039420">
    <property type="entry name" value="WalR-like"/>
</dbReference>
<feature type="DNA-binding region" description="OmpR/PhoB-type" evidence="7">
    <location>
        <begin position="124"/>
        <end position="219"/>
    </location>
</feature>
<evidence type="ECO:0000256" key="5">
    <source>
        <dbReference type="ARBA" id="ARBA00023163"/>
    </source>
</evidence>
<dbReference type="PROSITE" id="PS51755">
    <property type="entry name" value="OMPR_PHOB"/>
    <property type="match status" value="1"/>
</dbReference>
<dbReference type="EMBL" id="JAIRAU010000031">
    <property type="protein sequence ID" value="MBZ5712367.1"/>
    <property type="molecule type" value="Genomic_DNA"/>
</dbReference>
<dbReference type="Pfam" id="PF00072">
    <property type="entry name" value="Response_reg"/>
    <property type="match status" value="1"/>
</dbReference>
<dbReference type="Pfam" id="PF00486">
    <property type="entry name" value="Trans_reg_C"/>
    <property type="match status" value="1"/>
</dbReference>
<evidence type="ECO:0000313" key="10">
    <source>
        <dbReference type="EMBL" id="MBZ5712367.1"/>
    </source>
</evidence>
<dbReference type="Gene3D" id="6.10.250.690">
    <property type="match status" value="1"/>
</dbReference>
<evidence type="ECO:0000256" key="3">
    <source>
        <dbReference type="ARBA" id="ARBA00023015"/>
    </source>
</evidence>
<evidence type="ECO:0000256" key="2">
    <source>
        <dbReference type="ARBA" id="ARBA00023012"/>
    </source>
</evidence>
<keyword evidence="11" id="KW-1185">Reference proteome</keyword>
<feature type="modified residue" description="4-aspartylphosphate" evidence="6">
    <location>
        <position position="51"/>
    </location>
</feature>
<evidence type="ECO:0000259" key="8">
    <source>
        <dbReference type="PROSITE" id="PS50110"/>
    </source>
</evidence>
<feature type="domain" description="Response regulatory" evidence="8">
    <location>
        <begin position="2"/>
        <end position="116"/>
    </location>
</feature>
<gene>
    <name evidence="10" type="ORF">K7C98_24255</name>
</gene>
<dbReference type="Proteomes" id="UP001139031">
    <property type="component" value="Unassembled WGS sequence"/>
</dbReference>
<dbReference type="InterPro" id="IPR011006">
    <property type="entry name" value="CheY-like_superfamily"/>
</dbReference>
<comment type="caution">
    <text evidence="10">The sequence shown here is derived from an EMBL/GenBank/DDBJ whole genome shotgun (WGS) entry which is preliminary data.</text>
</comment>
<dbReference type="InterPro" id="IPR001789">
    <property type="entry name" value="Sig_transdc_resp-reg_receiver"/>
</dbReference>
<dbReference type="InterPro" id="IPR016032">
    <property type="entry name" value="Sig_transdc_resp-reg_C-effctor"/>
</dbReference>
<dbReference type="PANTHER" id="PTHR48111:SF1">
    <property type="entry name" value="TWO-COMPONENT RESPONSE REGULATOR ORR33"/>
    <property type="match status" value="1"/>
</dbReference>
<dbReference type="SUPFAM" id="SSF52172">
    <property type="entry name" value="CheY-like"/>
    <property type="match status" value="1"/>
</dbReference>
<dbReference type="SMART" id="SM00448">
    <property type="entry name" value="REC"/>
    <property type="match status" value="1"/>
</dbReference>
<feature type="domain" description="OmpR/PhoB-type" evidence="9">
    <location>
        <begin position="124"/>
        <end position="219"/>
    </location>
</feature>
<dbReference type="CDD" id="cd00383">
    <property type="entry name" value="trans_reg_C"/>
    <property type="match status" value="1"/>
</dbReference>
<protein>
    <submittedName>
        <fullName evidence="10">Response regulator transcription factor</fullName>
    </submittedName>
</protein>
<accession>A0ABS7TW50</accession>
<organism evidence="10 11">
    <name type="scientific">Nannocystis pusilla</name>
    <dbReference type="NCBI Taxonomy" id="889268"/>
    <lineage>
        <taxon>Bacteria</taxon>
        <taxon>Pseudomonadati</taxon>
        <taxon>Myxococcota</taxon>
        <taxon>Polyangia</taxon>
        <taxon>Nannocystales</taxon>
        <taxon>Nannocystaceae</taxon>
        <taxon>Nannocystis</taxon>
    </lineage>
</organism>
<dbReference type="PANTHER" id="PTHR48111">
    <property type="entry name" value="REGULATOR OF RPOS"/>
    <property type="match status" value="1"/>
</dbReference>
<name>A0ABS7TW50_9BACT</name>
<evidence type="ECO:0000256" key="1">
    <source>
        <dbReference type="ARBA" id="ARBA00022553"/>
    </source>
</evidence>
<dbReference type="SUPFAM" id="SSF46894">
    <property type="entry name" value="C-terminal effector domain of the bipartite response regulators"/>
    <property type="match status" value="1"/>
</dbReference>
<keyword evidence="3" id="KW-0805">Transcription regulation</keyword>
<evidence type="ECO:0000256" key="4">
    <source>
        <dbReference type="ARBA" id="ARBA00023125"/>
    </source>
</evidence>
<dbReference type="SMART" id="SM00862">
    <property type="entry name" value="Trans_reg_C"/>
    <property type="match status" value="1"/>
</dbReference>
<dbReference type="PROSITE" id="PS50110">
    <property type="entry name" value="RESPONSE_REGULATORY"/>
    <property type="match status" value="1"/>
</dbReference>
<dbReference type="InterPro" id="IPR036388">
    <property type="entry name" value="WH-like_DNA-bd_sf"/>
</dbReference>
<evidence type="ECO:0000313" key="11">
    <source>
        <dbReference type="Proteomes" id="UP001139031"/>
    </source>
</evidence>
<keyword evidence="4 7" id="KW-0238">DNA-binding</keyword>